<dbReference type="InterPro" id="IPR002220">
    <property type="entry name" value="DapA-like"/>
</dbReference>
<dbReference type="PANTHER" id="PTHR12128:SF66">
    <property type="entry name" value="4-HYDROXY-2-OXOGLUTARATE ALDOLASE, MITOCHONDRIAL"/>
    <property type="match status" value="1"/>
</dbReference>
<keyword evidence="7" id="KW-0220">Diaminopimelate biosynthesis</keyword>
<accession>A0AAV9I761</accession>
<dbReference type="GO" id="GO:0005829">
    <property type="term" value="C:cytosol"/>
    <property type="evidence" value="ECO:0007669"/>
    <property type="project" value="TreeGrafter"/>
</dbReference>
<dbReference type="AlphaFoldDB" id="A0AAV9I761"/>
<organism evidence="12 13">
    <name type="scientific">Galdieria yellowstonensis</name>
    <dbReference type="NCBI Taxonomy" id="3028027"/>
    <lineage>
        <taxon>Eukaryota</taxon>
        <taxon>Rhodophyta</taxon>
        <taxon>Bangiophyceae</taxon>
        <taxon>Galdieriales</taxon>
        <taxon>Galdieriaceae</taxon>
        <taxon>Galdieria</taxon>
    </lineage>
</organism>
<dbReference type="PROSITE" id="PS00666">
    <property type="entry name" value="DHDPS_2"/>
    <property type="match status" value="1"/>
</dbReference>
<evidence type="ECO:0000256" key="10">
    <source>
        <dbReference type="ARBA" id="ARBA00023270"/>
    </source>
</evidence>
<comment type="similarity">
    <text evidence="3">Belongs to the DapA family.</text>
</comment>
<dbReference type="Pfam" id="PF00701">
    <property type="entry name" value="DHDPS"/>
    <property type="match status" value="1"/>
</dbReference>
<comment type="function">
    <text evidence="1">Catalyzes the condensation of (S)-aspartate-beta-semialdehyde [(S)-ASA] and pyruvate to 4-hydroxy-tetrahydrodipicolinate (HTPA).</text>
</comment>
<keyword evidence="5" id="KW-0963">Cytoplasm</keyword>
<dbReference type="GO" id="GO:0019877">
    <property type="term" value="P:diaminopimelate biosynthetic process"/>
    <property type="evidence" value="ECO:0007669"/>
    <property type="project" value="UniProtKB-KW"/>
</dbReference>
<keyword evidence="10" id="KW-0704">Schiff base</keyword>
<dbReference type="CDD" id="cd00950">
    <property type="entry name" value="DHDPS"/>
    <property type="match status" value="1"/>
</dbReference>
<name>A0AAV9I761_9RHOD</name>
<dbReference type="GO" id="GO:0009089">
    <property type="term" value="P:lysine biosynthetic process via diaminopimelate"/>
    <property type="evidence" value="ECO:0007669"/>
    <property type="project" value="InterPro"/>
</dbReference>
<dbReference type="HAMAP" id="MF_00418">
    <property type="entry name" value="DapA"/>
    <property type="match status" value="1"/>
</dbReference>
<evidence type="ECO:0000256" key="8">
    <source>
        <dbReference type="ARBA" id="ARBA00023154"/>
    </source>
</evidence>
<comment type="caution">
    <text evidence="12">The sequence shown here is derived from an EMBL/GenBank/DDBJ whole genome shotgun (WGS) entry which is preliminary data.</text>
</comment>
<dbReference type="PANTHER" id="PTHR12128">
    <property type="entry name" value="DIHYDRODIPICOLINATE SYNTHASE"/>
    <property type="match status" value="1"/>
</dbReference>
<dbReference type="SUPFAM" id="SSF51569">
    <property type="entry name" value="Aldolase"/>
    <property type="match status" value="1"/>
</dbReference>
<evidence type="ECO:0000256" key="1">
    <source>
        <dbReference type="ARBA" id="ARBA00003294"/>
    </source>
</evidence>
<evidence type="ECO:0000313" key="13">
    <source>
        <dbReference type="Proteomes" id="UP001300502"/>
    </source>
</evidence>
<keyword evidence="6" id="KW-0028">Amino-acid biosynthesis</keyword>
<evidence type="ECO:0000256" key="7">
    <source>
        <dbReference type="ARBA" id="ARBA00022915"/>
    </source>
</evidence>
<evidence type="ECO:0000256" key="3">
    <source>
        <dbReference type="ARBA" id="ARBA00007592"/>
    </source>
</evidence>
<sequence>MVVMFIISVASCYSLQGNKRNCFHRVSGFQRNKFVYSARQPRWTCQTSVATPVKTEAAAFGQQHLVFGNVVTAMVTPFKGNGEEVDYTVAEQLAATLAANGSDALIIAGTTGESPTLTWSEQYELFNVVKSAVAGKAKVIAGAGSNSTEEAIEATHKAAKLGLDGTLHVVPYYNKPPQEGIFKHFKACADCEPDLPMMLYNIPGRTGINMTAETTARLSRVSNIVAVKEASGNVDQFSEIRRMTEPSFHMYAGDDSLTLALLALGGSGVVSVASHFIGSQLQEMIKSYFSGNVNEATRIHMRYFPLFKALFSMANPIPAKKALQLQGWPVGPPRSPLTEATPEVEANLKSLMKELRLL</sequence>
<keyword evidence="13" id="KW-1185">Reference proteome</keyword>
<evidence type="ECO:0000256" key="4">
    <source>
        <dbReference type="ARBA" id="ARBA00012086"/>
    </source>
</evidence>
<dbReference type="InterPro" id="IPR020625">
    <property type="entry name" value="Schiff_base-form_aldolases_AS"/>
</dbReference>
<dbReference type="Gene3D" id="3.20.20.70">
    <property type="entry name" value="Aldolase class I"/>
    <property type="match status" value="1"/>
</dbReference>
<evidence type="ECO:0000313" key="12">
    <source>
        <dbReference type="EMBL" id="KAK4523260.1"/>
    </source>
</evidence>
<reference evidence="12 13" key="1">
    <citation type="submission" date="2022-07" db="EMBL/GenBank/DDBJ databases">
        <title>Genome-wide signatures of adaptation to extreme environments.</title>
        <authorList>
            <person name="Cho C.H."/>
            <person name="Yoon H.S."/>
        </authorList>
    </citation>
    <scope>NUCLEOTIDE SEQUENCE [LARGE SCALE GENOMIC DNA]</scope>
    <source>
        <strain evidence="12 13">108.79 E11</strain>
    </source>
</reference>
<protein>
    <recommendedName>
        <fullName evidence="4">4-hydroxy-tetrahydrodipicolinate synthase</fullName>
        <ecNumber evidence="4">4.3.3.7</ecNumber>
    </recommendedName>
</protein>
<dbReference type="PROSITE" id="PS00665">
    <property type="entry name" value="DHDPS_1"/>
    <property type="match status" value="1"/>
</dbReference>
<comment type="pathway">
    <text evidence="2">Amino-acid biosynthesis; L-lysine biosynthesis via DAP pathway; (S)-tetrahydrodipicolinate from L-aspartate: step 3/4.</text>
</comment>
<comment type="catalytic activity">
    <reaction evidence="11">
        <text>L-aspartate 4-semialdehyde + pyruvate = (2S,4S)-4-hydroxy-2,3,4,5-tetrahydrodipicolinate + H2O + H(+)</text>
        <dbReference type="Rhea" id="RHEA:34171"/>
        <dbReference type="ChEBI" id="CHEBI:15361"/>
        <dbReference type="ChEBI" id="CHEBI:15377"/>
        <dbReference type="ChEBI" id="CHEBI:15378"/>
        <dbReference type="ChEBI" id="CHEBI:67139"/>
        <dbReference type="ChEBI" id="CHEBI:537519"/>
        <dbReference type="EC" id="4.3.3.7"/>
    </reaction>
</comment>
<evidence type="ECO:0000256" key="6">
    <source>
        <dbReference type="ARBA" id="ARBA00022605"/>
    </source>
</evidence>
<gene>
    <name evidence="12" type="ORF">GAYE_PCTG50G1153</name>
</gene>
<keyword evidence="9" id="KW-0456">Lyase</keyword>
<evidence type="ECO:0000256" key="2">
    <source>
        <dbReference type="ARBA" id="ARBA00005120"/>
    </source>
</evidence>
<dbReference type="SMART" id="SM01130">
    <property type="entry name" value="DHDPS"/>
    <property type="match status" value="1"/>
</dbReference>
<dbReference type="InterPro" id="IPR020624">
    <property type="entry name" value="Schiff_base-form_aldolases_CS"/>
</dbReference>
<dbReference type="NCBIfam" id="TIGR00674">
    <property type="entry name" value="dapA"/>
    <property type="match status" value="1"/>
</dbReference>
<keyword evidence="8" id="KW-0457">Lysine biosynthesis</keyword>
<evidence type="ECO:0000256" key="5">
    <source>
        <dbReference type="ARBA" id="ARBA00022490"/>
    </source>
</evidence>
<dbReference type="InterPro" id="IPR005263">
    <property type="entry name" value="DapA"/>
</dbReference>
<proteinExistence type="inferred from homology"/>
<evidence type="ECO:0000256" key="11">
    <source>
        <dbReference type="ARBA" id="ARBA00047836"/>
    </source>
</evidence>
<dbReference type="GO" id="GO:0008840">
    <property type="term" value="F:4-hydroxy-tetrahydrodipicolinate synthase activity"/>
    <property type="evidence" value="ECO:0007669"/>
    <property type="project" value="UniProtKB-EC"/>
</dbReference>
<dbReference type="EC" id="4.3.3.7" evidence="4"/>
<dbReference type="InterPro" id="IPR013785">
    <property type="entry name" value="Aldolase_TIM"/>
</dbReference>
<dbReference type="PRINTS" id="PR00146">
    <property type="entry name" value="DHPICSNTHASE"/>
</dbReference>
<dbReference type="EMBL" id="JANCYU010000013">
    <property type="protein sequence ID" value="KAK4523260.1"/>
    <property type="molecule type" value="Genomic_DNA"/>
</dbReference>
<dbReference type="Proteomes" id="UP001300502">
    <property type="component" value="Unassembled WGS sequence"/>
</dbReference>
<evidence type="ECO:0000256" key="9">
    <source>
        <dbReference type="ARBA" id="ARBA00023239"/>
    </source>
</evidence>